<keyword evidence="3" id="KW-1185">Reference proteome</keyword>
<gene>
    <name evidence="2" type="ORF">RRG08_019381</name>
</gene>
<comment type="caution">
    <text evidence="2">The sequence shown here is derived from an EMBL/GenBank/DDBJ whole genome shotgun (WGS) entry which is preliminary data.</text>
</comment>
<reference evidence="2" key="1">
    <citation type="journal article" date="2023" name="G3 (Bethesda)">
        <title>A reference genome for the long-term kleptoplast-retaining sea slug Elysia crispata morphotype clarki.</title>
        <authorList>
            <person name="Eastman K.E."/>
            <person name="Pendleton A.L."/>
            <person name="Shaikh M.A."/>
            <person name="Suttiyut T."/>
            <person name="Ogas R."/>
            <person name="Tomko P."/>
            <person name="Gavelis G."/>
            <person name="Widhalm J.R."/>
            <person name="Wisecaver J.H."/>
        </authorList>
    </citation>
    <scope>NUCLEOTIDE SEQUENCE</scope>
    <source>
        <strain evidence="2">ECLA1</strain>
    </source>
</reference>
<dbReference type="Proteomes" id="UP001283361">
    <property type="component" value="Unassembled WGS sequence"/>
</dbReference>
<accession>A0AAE0XT72</accession>
<dbReference type="EMBL" id="JAWDGP010007658">
    <property type="protein sequence ID" value="KAK3709544.1"/>
    <property type="molecule type" value="Genomic_DNA"/>
</dbReference>
<evidence type="ECO:0000313" key="3">
    <source>
        <dbReference type="Proteomes" id="UP001283361"/>
    </source>
</evidence>
<proteinExistence type="predicted"/>
<keyword evidence="1" id="KW-0732">Signal</keyword>
<sequence length="118" mass="12945">MTSRLLAGLLMSLLAAMVVSSAGSNPINFRDPPISCAQCDTEAIPPAVFERRYLGTCMRCGEMYGSEIAHCCVCHEKFTELCKSAMRKHGGSQLSPTTPPNDTVVDRTQRLFTVIRTF</sequence>
<name>A0AAE0XT72_9GAST</name>
<evidence type="ECO:0000256" key="1">
    <source>
        <dbReference type="SAM" id="SignalP"/>
    </source>
</evidence>
<dbReference type="AlphaFoldDB" id="A0AAE0XT72"/>
<organism evidence="2 3">
    <name type="scientific">Elysia crispata</name>
    <name type="common">lettuce slug</name>
    <dbReference type="NCBI Taxonomy" id="231223"/>
    <lineage>
        <taxon>Eukaryota</taxon>
        <taxon>Metazoa</taxon>
        <taxon>Spiralia</taxon>
        <taxon>Lophotrochozoa</taxon>
        <taxon>Mollusca</taxon>
        <taxon>Gastropoda</taxon>
        <taxon>Heterobranchia</taxon>
        <taxon>Euthyneura</taxon>
        <taxon>Panpulmonata</taxon>
        <taxon>Sacoglossa</taxon>
        <taxon>Placobranchoidea</taxon>
        <taxon>Plakobranchidae</taxon>
        <taxon>Elysia</taxon>
    </lineage>
</organism>
<protein>
    <submittedName>
        <fullName evidence="2">Uncharacterized protein</fullName>
    </submittedName>
</protein>
<evidence type="ECO:0000313" key="2">
    <source>
        <dbReference type="EMBL" id="KAK3709544.1"/>
    </source>
</evidence>
<feature type="signal peptide" evidence="1">
    <location>
        <begin position="1"/>
        <end position="21"/>
    </location>
</feature>
<feature type="chain" id="PRO_5041974412" evidence="1">
    <location>
        <begin position="22"/>
        <end position="118"/>
    </location>
</feature>